<feature type="cross-link" description="Glycyl lysine isopeptide (Lys-Gly) (interchain with G-Cter in SUMO2)" evidence="10">
    <location>
        <position position="298"/>
    </location>
</feature>
<dbReference type="InterPro" id="IPR008271">
    <property type="entry name" value="Ser/Thr_kinase_AS"/>
</dbReference>
<comment type="catalytic activity">
    <reaction evidence="7">
        <text>L-seryl-[protein] + ATP = O-phospho-L-seryl-[protein] + ADP + H(+)</text>
        <dbReference type="Rhea" id="RHEA:17989"/>
        <dbReference type="Rhea" id="RHEA-COMP:9863"/>
        <dbReference type="Rhea" id="RHEA-COMP:11604"/>
        <dbReference type="ChEBI" id="CHEBI:15378"/>
        <dbReference type="ChEBI" id="CHEBI:29999"/>
        <dbReference type="ChEBI" id="CHEBI:30616"/>
        <dbReference type="ChEBI" id="CHEBI:83421"/>
        <dbReference type="ChEBI" id="CHEBI:456216"/>
        <dbReference type="EC" id="2.7.11.1"/>
    </reaction>
</comment>
<evidence type="ECO:0000256" key="7">
    <source>
        <dbReference type="ARBA" id="ARBA00048679"/>
    </source>
</evidence>
<feature type="binding site" evidence="9 11">
    <location>
        <position position="204"/>
    </location>
    <ligand>
        <name>ATP</name>
        <dbReference type="ChEBI" id="CHEBI:30616"/>
    </ligand>
</feature>
<dbReference type="SUPFAM" id="SSF56112">
    <property type="entry name" value="Protein kinase-like (PK-like)"/>
    <property type="match status" value="1"/>
</dbReference>
<protein>
    <recommendedName>
        <fullName evidence="14">Protein kinase domain-containing protein</fullName>
    </recommendedName>
</protein>
<dbReference type="GO" id="GO:0004674">
    <property type="term" value="F:protein serine/threonine kinase activity"/>
    <property type="evidence" value="ECO:0007669"/>
    <property type="project" value="UniProtKB-KW"/>
</dbReference>
<evidence type="ECO:0000256" key="4">
    <source>
        <dbReference type="ARBA" id="ARBA00022777"/>
    </source>
</evidence>
<accession>A0A0X3PH78</accession>
<keyword evidence="2" id="KW-0808">Transferase</keyword>
<dbReference type="EMBL" id="GEEE01012052">
    <property type="protein sequence ID" value="JAP51173.1"/>
    <property type="molecule type" value="Transcribed_RNA"/>
</dbReference>
<evidence type="ECO:0000256" key="1">
    <source>
        <dbReference type="ARBA" id="ARBA00022527"/>
    </source>
</evidence>
<dbReference type="Pfam" id="PF00069">
    <property type="entry name" value="Pkinase"/>
    <property type="match status" value="1"/>
</dbReference>
<keyword evidence="4" id="KW-0418">Kinase</keyword>
<evidence type="ECO:0000256" key="6">
    <source>
        <dbReference type="ARBA" id="ARBA00047899"/>
    </source>
</evidence>
<dbReference type="SMART" id="SM00220">
    <property type="entry name" value="S_TKc"/>
    <property type="match status" value="1"/>
</dbReference>
<sequence>MSIKPVLAEAKSKKLIAKNHDSVAYQRRSSVRNPTPDISAEQTLKKPPPNSPQTSRRLIEHRTSTTSKSSEAEKENHVFQSTSGADARREWGTHDRLQLEPGNLLNSLQRGRIAFEKETVLDAFDFNRKVSHPIFGVCLETGRPLPQPAPPPTPPQSSKNLKLQFLSPEDVARRYEVGSVIGDGNFAIVRVARNRSTGQNCAIKIVDKFRIEGKERMLRRELRILRRCNHTNIVKLQEEFETPTQFYLVMELVEGGDLFELISKCRRFPEKESSVMVTDIAKALLYLHTRSIVHRDLKPENLLVSCFDWKTSHSLCH</sequence>
<dbReference type="PROSITE" id="PS00108">
    <property type="entry name" value="PROTEIN_KINASE_ST"/>
    <property type="match status" value="1"/>
</dbReference>
<evidence type="ECO:0000256" key="9">
    <source>
        <dbReference type="PIRSR" id="PIRSR630616-2"/>
    </source>
</evidence>
<dbReference type="PROSITE" id="PS00107">
    <property type="entry name" value="PROTEIN_KINASE_ATP"/>
    <property type="match status" value="1"/>
</dbReference>
<proteinExistence type="inferred from homology"/>
<evidence type="ECO:0000256" key="5">
    <source>
        <dbReference type="ARBA" id="ARBA00022840"/>
    </source>
</evidence>
<evidence type="ECO:0000256" key="3">
    <source>
        <dbReference type="ARBA" id="ARBA00022741"/>
    </source>
</evidence>
<dbReference type="InterPro" id="IPR017441">
    <property type="entry name" value="Protein_kinase_ATP_BS"/>
</dbReference>
<comment type="catalytic activity">
    <reaction evidence="6">
        <text>L-threonyl-[protein] + ATP = O-phospho-L-threonyl-[protein] + ADP + H(+)</text>
        <dbReference type="Rhea" id="RHEA:46608"/>
        <dbReference type="Rhea" id="RHEA-COMP:11060"/>
        <dbReference type="Rhea" id="RHEA-COMP:11605"/>
        <dbReference type="ChEBI" id="CHEBI:15378"/>
        <dbReference type="ChEBI" id="CHEBI:30013"/>
        <dbReference type="ChEBI" id="CHEBI:30616"/>
        <dbReference type="ChEBI" id="CHEBI:61977"/>
        <dbReference type="ChEBI" id="CHEBI:456216"/>
        <dbReference type="EC" id="2.7.11.1"/>
    </reaction>
</comment>
<keyword evidence="3 9" id="KW-0547">Nucleotide-binding</keyword>
<name>A0A0X3PH78_SCHSO</name>
<evidence type="ECO:0000256" key="10">
    <source>
        <dbReference type="PIRSR" id="PIRSR630616-3"/>
    </source>
</evidence>
<feature type="active site" description="Proton acceptor" evidence="8">
    <location>
        <position position="296"/>
    </location>
</feature>
<evidence type="ECO:0000256" key="2">
    <source>
        <dbReference type="ARBA" id="ARBA00022679"/>
    </source>
</evidence>
<evidence type="ECO:0000256" key="8">
    <source>
        <dbReference type="PIRSR" id="PIRSR630616-1"/>
    </source>
</evidence>
<evidence type="ECO:0000256" key="12">
    <source>
        <dbReference type="RuleBase" id="RU000304"/>
    </source>
</evidence>
<dbReference type="PROSITE" id="PS50011">
    <property type="entry name" value="PROTEIN_KINASE_DOM"/>
    <property type="match status" value="1"/>
</dbReference>
<dbReference type="GO" id="GO:0005524">
    <property type="term" value="F:ATP binding"/>
    <property type="evidence" value="ECO:0007669"/>
    <property type="project" value="UniProtKB-UniRule"/>
</dbReference>
<evidence type="ECO:0000256" key="13">
    <source>
        <dbReference type="SAM" id="MobiDB-lite"/>
    </source>
</evidence>
<feature type="region of interest" description="Disordered" evidence="13">
    <location>
        <begin position="19"/>
        <end position="86"/>
    </location>
</feature>
<dbReference type="InterPro" id="IPR011009">
    <property type="entry name" value="Kinase-like_dom_sf"/>
</dbReference>
<dbReference type="FunFam" id="3.30.200.20:FF:000042">
    <property type="entry name" value="Aurora kinase A"/>
    <property type="match status" value="1"/>
</dbReference>
<organism evidence="15">
    <name type="scientific">Schistocephalus solidus</name>
    <name type="common">Tapeworm</name>
    <dbReference type="NCBI Taxonomy" id="70667"/>
    <lineage>
        <taxon>Eukaryota</taxon>
        <taxon>Metazoa</taxon>
        <taxon>Spiralia</taxon>
        <taxon>Lophotrochozoa</taxon>
        <taxon>Platyhelminthes</taxon>
        <taxon>Cestoda</taxon>
        <taxon>Eucestoda</taxon>
        <taxon>Diphyllobothriidea</taxon>
        <taxon>Diphyllobothriidae</taxon>
        <taxon>Schistocephalus</taxon>
    </lineage>
</organism>
<evidence type="ECO:0000259" key="14">
    <source>
        <dbReference type="PROSITE" id="PS50011"/>
    </source>
</evidence>
<dbReference type="InterPro" id="IPR000719">
    <property type="entry name" value="Prot_kinase_dom"/>
</dbReference>
<feature type="domain" description="Protein kinase" evidence="14">
    <location>
        <begin position="175"/>
        <end position="317"/>
    </location>
</feature>
<keyword evidence="5 9" id="KW-0067">ATP-binding</keyword>
<gene>
    <name evidence="15" type="ORF">TR116237</name>
</gene>
<evidence type="ECO:0000313" key="15">
    <source>
        <dbReference type="EMBL" id="JAP51173.1"/>
    </source>
</evidence>
<feature type="binding site" evidence="9">
    <location>
        <begin position="300"/>
        <end position="301"/>
    </location>
    <ligand>
        <name>ATP</name>
        <dbReference type="ChEBI" id="CHEBI:30616"/>
    </ligand>
</feature>
<dbReference type="AlphaFoldDB" id="A0A0X3PH78"/>
<evidence type="ECO:0000256" key="11">
    <source>
        <dbReference type="PROSITE-ProRule" id="PRU10141"/>
    </source>
</evidence>
<reference evidence="15" key="1">
    <citation type="submission" date="2016-01" db="EMBL/GenBank/DDBJ databases">
        <title>Reference transcriptome for the parasite Schistocephalus solidus: insights into the molecular evolution of parasitism.</title>
        <authorList>
            <person name="Hebert F.O."/>
            <person name="Grambauer S."/>
            <person name="Barber I."/>
            <person name="Landry C.R."/>
            <person name="Aubin-Horth N."/>
        </authorList>
    </citation>
    <scope>NUCLEOTIDE SEQUENCE</scope>
</reference>
<dbReference type="PANTHER" id="PTHR24350">
    <property type="entry name" value="SERINE/THREONINE-PROTEIN KINASE IAL-RELATED"/>
    <property type="match status" value="1"/>
</dbReference>
<comment type="similarity">
    <text evidence="12">Belongs to the protein kinase superfamily.</text>
</comment>
<dbReference type="InterPro" id="IPR030616">
    <property type="entry name" value="Aur-like"/>
</dbReference>
<keyword evidence="1 12" id="KW-0723">Serine/threonine-protein kinase</keyword>
<dbReference type="Gene3D" id="1.10.510.10">
    <property type="entry name" value="Transferase(Phosphotransferase) domain 1"/>
    <property type="match status" value="1"/>
</dbReference>